<dbReference type="AlphaFoldDB" id="A0A2H6K9S7"/>
<sequence length="170" mass="19612">MGDGFDPLLKYNRKKQPDIPEKARQRLYGIPGRNIFNYDVEIPKERKFPPPNLDKCMIPKENAKVLDSNIPRMSIALRSSLEESLLPKEECVLRRNSKQVSSKTYQSHIEPGYVATEQPVKTAHLSPFRYTTNLEAGLVPASDEPWQARRHFSEANAHSYDCMSHNQHRH</sequence>
<dbReference type="RefSeq" id="XP_028865983.1">
    <property type="nucleotide sequence ID" value="XM_029010150.1"/>
</dbReference>
<dbReference type="Proteomes" id="UP000236319">
    <property type="component" value="Unassembled WGS sequence"/>
</dbReference>
<organism evidence="1 2">
    <name type="scientific">Babesia ovata</name>
    <dbReference type="NCBI Taxonomy" id="189622"/>
    <lineage>
        <taxon>Eukaryota</taxon>
        <taxon>Sar</taxon>
        <taxon>Alveolata</taxon>
        <taxon>Apicomplexa</taxon>
        <taxon>Aconoidasida</taxon>
        <taxon>Piroplasmida</taxon>
        <taxon>Babesiidae</taxon>
        <taxon>Babesia</taxon>
    </lineage>
</organism>
<keyword evidence="2" id="KW-1185">Reference proteome</keyword>
<evidence type="ECO:0000313" key="2">
    <source>
        <dbReference type="Proteomes" id="UP000236319"/>
    </source>
</evidence>
<protein>
    <submittedName>
        <fullName evidence="1">Cro Cl family transcriptional regulator, putative</fullName>
    </submittedName>
</protein>
<name>A0A2H6K9S7_9APIC</name>
<comment type="caution">
    <text evidence="1">The sequence shown here is derived from an EMBL/GenBank/DDBJ whole genome shotgun (WGS) entry which is preliminary data.</text>
</comment>
<dbReference type="OrthoDB" id="365868at2759"/>
<evidence type="ECO:0000313" key="1">
    <source>
        <dbReference type="EMBL" id="GBE59740.1"/>
    </source>
</evidence>
<dbReference type="GeneID" id="39873510"/>
<dbReference type="EMBL" id="BDSA01000001">
    <property type="protein sequence ID" value="GBE59740.1"/>
    <property type="molecule type" value="Genomic_DNA"/>
</dbReference>
<gene>
    <name evidence="1" type="ORF">BOVATA_012330</name>
</gene>
<dbReference type="VEuPathDB" id="PiroplasmaDB:BOVATA_012330"/>
<reference evidence="1 2" key="1">
    <citation type="journal article" date="2017" name="BMC Genomics">
        <title>Whole-genome assembly of Babesia ovata and comparative genomics between closely related pathogens.</title>
        <authorList>
            <person name="Yamagishi J."/>
            <person name="Asada M."/>
            <person name="Hakimi H."/>
            <person name="Tanaka T.Q."/>
            <person name="Sugimoto C."/>
            <person name="Kawazu S."/>
        </authorList>
    </citation>
    <scope>NUCLEOTIDE SEQUENCE [LARGE SCALE GENOMIC DNA]</scope>
    <source>
        <strain evidence="1 2">Miyake</strain>
    </source>
</reference>
<proteinExistence type="predicted"/>
<accession>A0A2H6K9S7</accession>